<evidence type="ECO:0000256" key="2">
    <source>
        <dbReference type="ARBA" id="ARBA00001946"/>
    </source>
</evidence>
<feature type="domain" description="Pterin-binding" evidence="10">
    <location>
        <begin position="21"/>
        <end position="268"/>
    </location>
</feature>
<dbReference type="NCBIfam" id="TIGR01496">
    <property type="entry name" value="DHPS"/>
    <property type="match status" value="1"/>
</dbReference>
<evidence type="ECO:0000256" key="3">
    <source>
        <dbReference type="ARBA" id="ARBA00004763"/>
    </source>
</evidence>
<comment type="similarity">
    <text evidence="9">Belongs to the DHPS family.</text>
</comment>
<dbReference type="OrthoDB" id="9811744at2"/>
<sequence length="282" mass="30355">MHASYSLTLPDKSTLTLGPTALVMGILNVTPDSFSDGGRFNRADAALAHAREMVAEGAAIVDVGGESTRPGSEEIGVQEELDRVIPVLEALAAANIGRPVSVDTYKALVADQALQSGSAILNDVYGLQREPEMADVAALHGAPVVAMHWDKARDPQKPLLDEMRRWFDRTVEIAERAGLPKAQLVIDPGFGFGKTLIENYLLLRELPRAYPGYPLLVGTSRKSMIGKLLGNEPAERLPGTIATNVVAYTQGAHIFRVHDVRANKDALRVAEATLYGPPAERS</sequence>
<evidence type="ECO:0000313" key="11">
    <source>
        <dbReference type="EMBL" id="KKB11207.1"/>
    </source>
</evidence>
<dbReference type="PANTHER" id="PTHR20941:SF1">
    <property type="entry name" value="FOLIC ACID SYNTHESIS PROTEIN FOL1"/>
    <property type="match status" value="1"/>
</dbReference>
<reference evidence="11 12" key="1">
    <citation type="submission" date="2015-03" db="EMBL/GenBank/DDBJ databases">
        <authorList>
            <person name="Hassan Y.I."/>
            <person name="Lepp D."/>
            <person name="Li X.-Z."/>
            <person name="Zhou T."/>
        </authorList>
    </citation>
    <scope>NUCLEOTIDE SEQUENCE [LARGE SCALE GENOMIC DNA]</scope>
    <source>
        <strain evidence="11 12">BD-c194</strain>
    </source>
</reference>
<evidence type="ECO:0000256" key="5">
    <source>
        <dbReference type="ARBA" id="ARBA00022679"/>
    </source>
</evidence>
<evidence type="ECO:0000256" key="7">
    <source>
        <dbReference type="ARBA" id="ARBA00022842"/>
    </source>
</evidence>
<dbReference type="PANTHER" id="PTHR20941">
    <property type="entry name" value="FOLATE SYNTHESIS PROTEINS"/>
    <property type="match status" value="1"/>
</dbReference>
<dbReference type="InterPro" id="IPR000489">
    <property type="entry name" value="Pterin-binding_dom"/>
</dbReference>
<dbReference type="InterPro" id="IPR006390">
    <property type="entry name" value="DHP_synth_dom"/>
</dbReference>
<dbReference type="CDD" id="cd00739">
    <property type="entry name" value="DHPS"/>
    <property type="match status" value="1"/>
</dbReference>
<dbReference type="EMBL" id="JZEX01000121">
    <property type="protein sequence ID" value="KKB11207.1"/>
    <property type="molecule type" value="Genomic_DNA"/>
</dbReference>
<keyword evidence="7 9" id="KW-0460">Magnesium</keyword>
<dbReference type="GO" id="GO:0005829">
    <property type="term" value="C:cytosol"/>
    <property type="evidence" value="ECO:0007669"/>
    <property type="project" value="TreeGrafter"/>
</dbReference>
<comment type="pathway">
    <text evidence="3 9">Cofactor biosynthesis; tetrahydrofolate biosynthesis; 7,8-dihydrofolate from 2-amino-4-hydroxy-6-hydroxymethyl-7,8-dihydropteridine diphosphate and 4-aminobenzoate: step 1/2.</text>
</comment>
<comment type="caution">
    <text evidence="11">The sequence shown here is derived from an EMBL/GenBank/DDBJ whole genome shotgun (WGS) entry which is preliminary data.</text>
</comment>
<evidence type="ECO:0000256" key="1">
    <source>
        <dbReference type="ARBA" id="ARBA00000012"/>
    </source>
</evidence>
<dbReference type="PROSITE" id="PS00792">
    <property type="entry name" value="DHPS_1"/>
    <property type="match status" value="1"/>
</dbReference>
<name>A0A0F5FSR3_9HYPH</name>
<comment type="cofactor">
    <cofactor evidence="2 9">
        <name>Mg(2+)</name>
        <dbReference type="ChEBI" id="CHEBI:18420"/>
    </cofactor>
</comment>
<dbReference type="PATRIC" id="fig|443610.3.peg.1053"/>
<keyword evidence="6 9" id="KW-0479">Metal-binding</keyword>
<evidence type="ECO:0000256" key="6">
    <source>
        <dbReference type="ARBA" id="ARBA00022723"/>
    </source>
</evidence>
<keyword evidence="8 9" id="KW-0289">Folate biosynthesis</keyword>
<organism evidence="11 12">
    <name type="scientific">Devosia geojensis</name>
    <dbReference type="NCBI Taxonomy" id="443610"/>
    <lineage>
        <taxon>Bacteria</taxon>
        <taxon>Pseudomonadati</taxon>
        <taxon>Pseudomonadota</taxon>
        <taxon>Alphaproteobacteria</taxon>
        <taxon>Hyphomicrobiales</taxon>
        <taxon>Devosiaceae</taxon>
        <taxon>Devosia</taxon>
    </lineage>
</organism>
<dbReference type="Gene3D" id="3.20.20.20">
    <property type="entry name" value="Dihydropteroate synthase-like"/>
    <property type="match status" value="1"/>
</dbReference>
<protein>
    <recommendedName>
        <fullName evidence="4 9">Dihydropteroate synthase</fullName>
        <shortName evidence="9">DHPS</shortName>
        <ecNumber evidence="4 9">2.5.1.15</ecNumber>
    </recommendedName>
    <alternativeName>
        <fullName evidence="9">Dihydropteroate pyrophosphorylase</fullName>
    </alternativeName>
</protein>
<gene>
    <name evidence="11" type="ORF">VE25_14050</name>
</gene>
<dbReference type="PROSITE" id="PS50972">
    <property type="entry name" value="PTERIN_BINDING"/>
    <property type="match status" value="1"/>
</dbReference>
<evidence type="ECO:0000313" key="12">
    <source>
        <dbReference type="Proteomes" id="UP000033632"/>
    </source>
</evidence>
<evidence type="ECO:0000256" key="9">
    <source>
        <dbReference type="RuleBase" id="RU361205"/>
    </source>
</evidence>
<dbReference type="InterPro" id="IPR045031">
    <property type="entry name" value="DHP_synth-like"/>
</dbReference>
<dbReference type="STRING" id="443610.VE25_14050"/>
<comment type="function">
    <text evidence="9">Catalyzes the condensation of para-aminobenzoate (pABA) with 6-hydroxymethyl-7,8-dihydropterin diphosphate (DHPt-PP) to form 7,8-dihydropteroate (H2Pte), the immediate precursor of folate derivatives.</text>
</comment>
<dbReference type="UniPathway" id="UPA00077">
    <property type="reaction ID" value="UER00156"/>
</dbReference>
<dbReference type="SUPFAM" id="SSF51717">
    <property type="entry name" value="Dihydropteroate synthetase-like"/>
    <property type="match status" value="1"/>
</dbReference>
<dbReference type="EC" id="2.5.1.15" evidence="4 9"/>
<dbReference type="InterPro" id="IPR011005">
    <property type="entry name" value="Dihydropteroate_synth-like_sf"/>
</dbReference>
<evidence type="ECO:0000256" key="4">
    <source>
        <dbReference type="ARBA" id="ARBA00012458"/>
    </source>
</evidence>
<dbReference type="GO" id="GO:0046872">
    <property type="term" value="F:metal ion binding"/>
    <property type="evidence" value="ECO:0007669"/>
    <property type="project" value="UniProtKB-KW"/>
</dbReference>
<evidence type="ECO:0000256" key="8">
    <source>
        <dbReference type="ARBA" id="ARBA00022909"/>
    </source>
</evidence>
<dbReference type="GO" id="GO:0046656">
    <property type="term" value="P:folic acid biosynthetic process"/>
    <property type="evidence" value="ECO:0007669"/>
    <property type="project" value="UniProtKB-KW"/>
</dbReference>
<evidence type="ECO:0000259" key="10">
    <source>
        <dbReference type="PROSITE" id="PS50972"/>
    </source>
</evidence>
<dbReference type="AlphaFoldDB" id="A0A0F5FSR3"/>
<comment type="catalytic activity">
    <reaction evidence="1">
        <text>(7,8-dihydropterin-6-yl)methyl diphosphate + 4-aminobenzoate = 7,8-dihydropteroate + diphosphate</text>
        <dbReference type="Rhea" id="RHEA:19949"/>
        <dbReference type="ChEBI" id="CHEBI:17836"/>
        <dbReference type="ChEBI" id="CHEBI:17839"/>
        <dbReference type="ChEBI" id="CHEBI:33019"/>
        <dbReference type="ChEBI" id="CHEBI:72950"/>
        <dbReference type="EC" id="2.5.1.15"/>
    </reaction>
</comment>
<proteinExistence type="inferred from homology"/>
<dbReference type="GO" id="GO:0046654">
    <property type="term" value="P:tetrahydrofolate biosynthetic process"/>
    <property type="evidence" value="ECO:0007669"/>
    <property type="project" value="UniProtKB-UniPathway"/>
</dbReference>
<accession>A0A0F5FSR3</accession>
<dbReference type="Proteomes" id="UP000033632">
    <property type="component" value="Unassembled WGS sequence"/>
</dbReference>
<keyword evidence="12" id="KW-1185">Reference proteome</keyword>
<dbReference type="RefSeq" id="WP_046109271.1">
    <property type="nucleotide sequence ID" value="NZ_JZEX01000121.1"/>
</dbReference>
<dbReference type="GO" id="GO:0004156">
    <property type="term" value="F:dihydropteroate synthase activity"/>
    <property type="evidence" value="ECO:0007669"/>
    <property type="project" value="UniProtKB-EC"/>
</dbReference>
<dbReference type="PROSITE" id="PS00793">
    <property type="entry name" value="DHPS_2"/>
    <property type="match status" value="1"/>
</dbReference>
<keyword evidence="5 9" id="KW-0808">Transferase</keyword>
<dbReference type="Pfam" id="PF00809">
    <property type="entry name" value="Pterin_bind"/>
    <property type="match status" value="1"/>
</dbReference>